<sequence>MKIRKVILLSLLIVATGTAITGYLFNGQPEANPTSINEEIYNDEQEDVTGPGSETLSYGLYETKQTVKF</sequence>
<evidence type="ECO:0000313" key="2">
    <source>
        <dbReference type="Proteomes" id="UP000006867"/>
    </source>
</evidence>
<dbReference type="EMBL" id="CP002207">
    <property type="protein sequence ID" value="ADP32556.1"/>
    <property type="molecule type" value="Genomic_DNA"/>
</dbReference>
<proteinExistence type="predicted"/>
<protein>
    <submittedName>
        <fullName evidence="1">Uncharacterized protein</fullName>
    </submittedName>
</protein>
<organism evidence="1 2">
    <name type="scientific">Bacillus atrophaeus (strain 1942)</name>
    <dbReference type="NCBI Taxonomy" id="720555"/>
    <lineage>
        <taxon>Bacteria</taxon>
        <taxon>Bacillati</taxon>
        <taxon>Bacillota</taxon>
        <taxon>Bacilli</taxon>
        <taxon>Bacillales</taxon>
        <taxon>Bacillaceae</taxon>
        <taxon>Bacillus</taxon>
    </lineage>
</organism>
<accession>A0ABM5LXK4</accession>
<name>A0ABM5LXK4_BACA1</name>
<dbReference type="Proteomes" id="UP000006867">
    <property type="component" value="Chromosome"/>
</dbReference>
<reference evidence="1 2" key="1">
    <citation type="journal article" date="2011" name="Front. Microbiol.">
        <title>Genomic signatures of strain selection and enhancement in Bacillus atrophaeus var. globigii, a historical biowarfare simulant.</title>
        <authorList>
            <person name="Gibbons H.S."/>
            <person name="Broomall S.M."/>
            <person name="McNew L.A."/>
            <person name="Daligault H."/>
            <person name="Chapman C."/>
            <person name="Bruce D."/>
            <person name="Karavis M."/>
            <person name="Krepps M."/>
            <person name="McGregor P.A."/>
            <person name="Hong C."/>
            <person name="Park K.H."/>
            <person name="Akmal A."/>
            <person name="Feldman A."/>
            <person name="Lin J.S."/>
            <person name="Chang W.E."/>
            <person name="Higgs B.W."/>
            <person name="Demirev P."/>
            <person name="Lindquist J."/>
            <person name="Liem A."/>
            <person name="Fochler E."/>
            <person name="Read T.D."/>
            <person name="Tapia R."/>
            <person name="Johnson S."/>
            <person name="Bishop-Lilly K.A."/>
            <person name="Detter C."/>
            <person name="Han C."/>
            <person name="Sozhamannan S."/>
            <person name="Rosenzweig C.N."/>
            <person name="Skowronski E.W."/>
        </authorList>
    </citation>
    <scope>NUCLEOTIDE SEQUENCE [LARGE SCALE GENOMIC DNA]</scope>
    <source>
        <strain evidence="1 2">1942</strain>
    </source>
</reference>
<keyword evidence="2" id="KW-1185">Reference proteome</keyword>
<evidence type="ECO:0000313" key="1">
    <source>
        <dbReference type="EMBL" id="ADP32556.1"/>
    </source>
</evidence>
<dbReference type="RefSeq" id="WP_003325846.1">
    <property type="nucleotide sequence ID" value="NC_014639.1"/>
</dbReference>
<gene>
    <name evidence="1" type="ordered locus">BATR1942_08095</name>
</gene>